<sequence>MQNIDCIKRNFSNYKKYSDNKIFLLEGAVWENNDGLEFSCEGNMGSSAASIVGNNRGLVSKVASFTLSSIANKFKLQRVDFIKCDVEGAEKVIFTDQEFFKKFLPRIIIEPHIIDGLETTKKCIFDLETYGYSCKKIIQEGVSLPLLECLPPNQ</sequence>
<evidence type="ECO:0000259" key="1">
    <source>
        <dbReference type="Pfam" id="PF05050"/>
    </source>
</evidence>
<feature type="domain" description="Methyltransferase FkbM" evidence="1">
    <location>
        <begin position="45"/>
        <end position="110"/>
    </location>
</feature>
<dbReference type="Pfam" id="PF05050">
    <property type="entry name" value="Methyltransf_21"/>
    <property type="match status" value="1"/>
</dbReference>
<accession>A0A841UZQ6</accession>
<dbReference type="EMBL" id="JACEGC010000085">
    <property type="protein sequence ID" value="MBC1196643.1"/>
    <property type="molecule type" value="Genomic_DNA"/>
</dbReference>
<protein>
    <submittedName>
        <fullName evidence="2">FkbM family methyltransferase</fullName>
    </submittedName>
</protein>
<dbReference type="GO" id="GO:0032259">
    <property type="term" value="P:methylation"/>
    <property type="evidence" value="ECO:0007669"/>
    <property type="project" value="UniProtKB-KW"/>
</dbReference>
<proteinExistence type="predicted"/>
<organism evidence="2 3">
    <name type="scientific">Microcystis aeruginosa BLCC-F158</name>
    <dbReference type="NCBI Taxonomy" id="2755316"/>
    <lineage>
        <taxon>Bacteria</taxon>
        <taxon>Bacillati</taxon>
        <taxon>Cyanobacteriota</taxon>
        <taxon>Cyanophyceae</taxon>
        <taxon>Oscillatoriophycideae</taxon>
        <taxon>Chroococcales</taxon>
        <taxon>Microcystaceae</taxon>
        <taxon>Microcystis</taxon>
    </lineage>
</organism>
<dbReference type="InterPro" id="IPR029063">
    <property type="entry name" value="SAM-dependent_MTases_sf"/>
</dbReference>
<dbReference type="InterPro" id="IPR006342">
    <property type="entry name" value="FkbM_mtfrase"/>
</dbReference>
<gene>
    <name evidence="2" type="ORF">H0901_15630</name>
</gene>
<comment type="caution">
    <text evidence="2">The sequence shown here is derived from an EMBL/GenBank/DDBJ whole genome shotgun (WGS) entry which is preliminary data.</text>
</comment>
<dbReference type="AlphaFoldDB" id="A0A841UZQ6"/>
<name>A0A841UZQ6_MICAE</name>
<dbReference type="GO" id="GO:0008168">
    <property type="term" value="F:methyltransferase activity"/>
    <property type="evidence" value="ECO:0007669"/>
    <property type="project" value="UniProtKB-KW"/>
</dbReference>
<evidence type="ECO:0000313" key="2">
    <source>
        <dbReference type="EMBL" id="MBC1196643.1"/>
    </source>
</evidence>
<dbReference type="SUPFAM" id="SSF53335">
    <property type="entry name" value="S-adenosyl-L-methionine-dependent methyltransferases"/>
    <property type="match status" value="1"/>
</dbReference>
<dbReference type="Gene3D" id="3.40.50.150">
    <property type="entry name" value="Vaccinia Virus protein VP39"/>
    <property type="match status" value="1"/>
</dbReference>
<dbReference type="Proteomes" id="UP000525432">
    <property type="component" value="Unassembled WGS sequence"/>
</dbReference>
<reference evidence="2 3" key="1">
    <citation type="submission" date="2020-07" db="EMBL/GenBank/DDBJ databases">
        <title>Genomes of two Microcystis aeruginosa (Cyanobacteria) strains from Florida (USA) with disparate toxicogenic potential.</title>
        <authorList>
            <person name="Lefler F.W."/>
            <person name="Barbosa M."/>
            <person name="Berthold D.E."/>
            <person name="Laughinghouse H.D. IV."/>
        </authorList>
    </citation>
    <scope>NUCLEOTIDE SEQUENCE [LARGE SCALE GENOMIC DNA]</scope>
    <source>
        <strain evidence="2 3">BLCCF158</strain>
    </source>
</reference>
<dbReference type="NCBIfam" id="TIGR01444">
    <property type="entry name" value="fkbM_fam"/>
    <property type="match status" value="1"/>
</dbReference>
<keyword evidence="2" id="KW-0808">Transferase</keyword>
<evidence type="ECO:0000313" key="3">
    <source>
        <dbReference type="Proteomes" id="UP000525432"/>
    </source>
</evidence>
<keyword evidence="2" id="KW-0489">Methyltransferase</keyword>